<proteinExistence type="predicted"/>
<protein>
    <submittedName>
        <fullName evidence="1">Uncharacterized protein</fullName>
    </submittedName>
</protein>
<accession>A0A6J7WKJ3</accession>
<evidence type="ECO:0000313" key="1">
    <source>
        <dbReference type="EMBL" id="CAB5218571.1"/>
    </source>
</evidence>
<name>A0A6J7WKJ3_9CAUD</name>
<dbReference type="Pfam" id="PF23818">
    <property type="entry name" value="Phage_tail_terminator_7"/>
    <property type="match status" value="1"/>
</dbReference>
<dbReference type="EMBL" id="LR798261">
    <property type="protein sequence ID" value="CAB5218571.1"/>
    <property type="molecule type" value="Genomic_DNA"/>
</dbReference>
<dbReference type="InterPro" id="IPR056418">
    <property type="entry name" value="Phage_tail_terminator_p142"/>
</dbReference>
<gene>
    <name evidence="1" type="ORF">UFOVP218_31</name>
</gene>
<reference evidence="1" key="1">
    <citation type="submission" date="2020-05" db="EMBL/GenBank/DDBJ databases">
        <authorList>
            <person name="Chiriac C."/>
            <person name="Salcher M."/>
            <person name="Ghai R."/>
            <person name="Kavagutti S V."/>
        </authorList>
    </citation>
    <scope>NUCLEOTIDE SEQUENCE</scope>
</reference>
<sequence>MSRRTSIVKALAAKLNEQLDGVKYTTNIFNNVYPKLKFWDEVQDFPSIYITAGMGARDYQLAGFIWGLLNVSIKMYVNSEEDAQMQLEQLLEDVSACIDANRVLVYDDTYGYATTEILITTTTTDEGLLRPYGVGELNLQVRYALQ</sequence>
<organism evidence="1">
    <name type="scientific">uncultured Caudovirales phage</name>
    <dbReference type="NCBI Taxonomy" id="2100421"/>
    <lineage>
        <taxon>Viruses</taxon>
        <taxon>Duplodnaviria</taxon>
        <taxon>Heunggongvirae</taxon>
        <taxon>Uroviricota</taxon>
        <taxon>Caudoviricetes</taxon>
        <taxon>Peduoviridae</taxon>
        <taxon>Maltschvirus</taxon>
        <taxon>Maltschvirus maltsch</taxon>
    </lineage>
</organism>